<reference evidence="1 2" key="1">
    <citation type="submission" date="2023-02" db="EMBL/GenBank/DDBJ databases">
        <title>LHISI_Scaffold_Assembly.</title>
        <authorList>
            <person name="Stuart O.P."/>
            <person name="Cleave R."/>
            <person name="Magrath M.J.L."/>
            <person name="Mikheyev A.S."/>
        </authorList>
    </citation>
    <scope>NUCLEOTIDE SEQUENCE [LARGE SCALE GENOMIC DNA]</scope>
    <source>
        <strain evidence="1">Daus_M_001</strain>
        <tissue evidence="1">Leg muscle</tissue>
    </source>
</reference>
<name>A0ABQ9HKH9_9NEOP</name>
<accession>A0ABQ9HKH9</accession>
<dbReference type="EMBL" id="JARBHB010000004">
    <property type="protein sequence ID" value="KAJ8884780.1"/>
    <property type="molecule type" value="Genomic_DNA"/>
</dbReference>
<evidence type="ECO:0000313" key="2">
    <source>
        <dbReference type="Proteomes" id="UP001159363"/>
    </source>
</evidence>
<evidence type="ECO:0000313" key="1">
    <source>
        <dbReference type="EMBL" id="KAJ8884780.1"/>
    </source>
</evidence>
<proteinExistence type="predicted"/>
<dbReference type="Proteomes" id="UP001159363">
    <property type="component" value="Chromosome X"/>
</dbReference>
<comment type="caution">
    <text evidence="1">The sequence shown here is derived from an EMBL/GenBank/DDBJ whole genome shotgun (WGS) entry which is preliminary data.</text>
</comment>
<gene>
    <name evidence="1" type="ORF">PR048_010976</name>
</gene>
<protein>
    <recommendedName>
        <fullName evidence="3">Transposase</fullName>
    </recommendedName>
</protein>
<sequence length="129" mass="14536">MRHLTYNLAENKHLKHTFSNENKCAGLDWFSGFLKRHPNLMLRKPEDAREIGFSKTAVAKFFNILTSFFQGYNFSPERIYNVDETGLTSVTKSQPKAVAQKGRRQVGALISAERGQLVTAELCFSAAGH</sequence>
<evidence type="ECO:0008006" key="3">
    <source>
        <dbReference type="Google" id="ProtNLM"/>
    </source>
</evidence>
<organism evidence="1 2">
    <name type="scientific">Dryococelus australis</name>
    <dbReference type="NCBI Taxonomy" id="614101"/>
    <lineage>
        <taxon>Eukaryota</taxon>
        <taxon>Metazoa</taxon>
        <taxon>Ecdysozoa</taxon>
        <taxon>Arthropoda</taxon>
        <taxon>Hexapoda</taxon>
        <taxon>Insecta</taxon>
        <taxon>Pterygota</taxon>
        <taxon>Neoptera</taxon>
        <taxon>Polyneoptera</taxon>
        <taxon>Phasmatodea</taxon>
        <taxon>Verophasmatodea</taxon>
        <taxon>Anareolatae</taxon>
        <taxon>Phasmatidae</taxon>
        <taxon>Eurycanthinae</taxon>
        <taxon>Dryococelus</taxon>
    </lineage>
</organism>
<keyword evidence="2" id="KW-1185">Reference proteome</keyword>